<dbReference type="GO" id="GO:0008168">
    <property type="term" value="F:methyltransferase activity"/>
    <property type="evidence" value="ECO:0007669"/>
    <property type="project" value="UniProtKB-KW"/>
</dbReference>
<protein>
    <submittedName>
        <fullName evidence="2">SAM-dependent methyltransferase</fullName>
    </submittedName>
</protein>
<dbReference type="CDD" id="cd02440">
    <property type="entry name" value="AdoMet_MTases"/>
    <property type="match status" value="1"/>
</dbReference>
<comment type="caution">
    <text evidence="2">The sequence shown here is derived from an EMBL/GenBank/DDBJ whole genome shotgun (WGS) entry which is preliminary data.</text>
</comment>
<evidence type="ECO:0000313" key="3">
    <source>
        <dbReference type="Proteomes" id="UP000550501"/>
    </source>
</evidence>
<dbReference type="InterPro" id="IPR041698">
    <property type="entry name" value="Methyltransf_25"/>
</dbReference>
<accession>A0A839Q9W8</accession>
<dbReference type="EMBL" id="JACHVU010000011">
    <property type="protein sequence ID" value="MBB2992760.1"/>
    <property type="molecule type" value="Genomic_DNA"/>
</dbReference>
<name>A0A839Q9W8_MYCIR</name>
<evidence type="ECO:0000259" key="1">
    <source>
        <dbReference type="Pfam" id="PF13649"/>
    </source>
</evidence>
<dbReference type="GO" id="GO:0032259">
    <property type="term" value="P:methylation"/>
    <property type="evidence" value="ECO:0007669"/>
    <property type="project" value="UniProtKB-KW"/>
</dbReference>
<dbReference type="Proteomes" id="UP000550501">
    <property type="component" value="Unassembled WGS sequence"/>
</dbReference>
<organism evidence="2 3">
    <name type="scientific">Mycolicibacterium iranicum</name>
    <name type="common">Mycobacterium iranicum</name>
    <dbReference type="NCBI Taxonomy" id="912594"/>
    <lineage>
        <taxon>Bacteria</taxon>
        <taxon>Bacillati</taxon>
        <taxon>Actinomycetota</taxon>
        <taxon>Actinomycetes</taxon>
        <taxon>Mycobacteriales</taxon>
        <taxon>Mycobacteriaceae</taxon>
        <taxon>Mycolicibacterium</taxon>
    </lineage>
</organism>
<dbReference type="Gene3D" id="3.40.50.150">
    <property type="entry name" value="Vaccinia Virus protein VP39"/>
    <property type="match status" value="1"/>
</dbReference>
<sequence length="182" mass="19471">MADGDRVRWDRRYAERPPAAGTDIALPPLFRPFADLFPTVGRAVEIACGTGEAAVWLAQRGLQVWACDVSPVAIARATHLAQDHAQTERCHFEVRDLDAGLPPGMPVDVLLCNMFRDPRLDNALVERLAAGGLLAASALSEVGASPGPFRAGPGELLRAFRGLQPIAADEADGRAWVLARKG</sequence>
<gene>
    <name evidence="2" type="ORF">FHR72_004264</name>
</gene>
<keyword evidence="2" id="KW-0808">Transferase</keyword>
<evidence type="ECO:0000313" key="2">
    <source>
        <dbReference type="EMBL" id="MBB2992760.1"/>
    </source>
</evidence>
<feature type="domain" description="Methyltransferase" evidence="1">
    <location>
        <begin position="44"/>
        <end position="124"/>
    </location>
</feature>
<proteinExistence type="predicted"/>
<dbReference type="RefSeq" id="WP_183471784.1">
    <property type="nucleotide sequence ID" value="NZ_JACHVU010000011.1"/>
</dbReference>
<reference evidence="2 3" key="1">
    <citation type="submission" date="2020-08" db="EMBL/GenBank/DDBJ databases">
        <title>The Agave Microbiome: Exploring the role of microbial communities in plant adaptations to desert environments.</title>
        <authorList>
            <person name="Partida-Martinez L.P."/>
        </authorList>
    </citation>
    <scope>NUCLEOTIDE SEQUENCE [LARGE SCALE GENOMIC DNA]</scope>
    <source>
        <strain evidence="2 3">AT2.18</strain>
    </source>
</reference>
<keyword evidence="2" id="KW-0489">Methyltransferase</keyword>
<dbReference type="InterPro" id="IPR029063">
    <property type="entry name" value="SAM-dependent_MTases_sf"/>
</dbReference>
<dbReference type="SUPFAM" id="SSF53335">
    <property type="entry name" value="S-adenosyl-L-methionine-dependent methyltransferases"/>
    <property type="match status" value="1"/>
</dbReference>
<keyword evidence="3" id="KW-1185">Reference proteome</keyword>
<dbReference type="AlphaFoldDB" id="A0A839Q9W8"/>
<dbReference type="Pfam" id="PF13649">
    <property type="entry name" value="Methyltransf_25"/>
    <property type="match status" value="1"/>
</dbReference>